<dbReference type="PANTHER" id="PTHR35603:SF2">
    <property type="entry name" value="OUTER MEMBRANE LIPOPROTEIN"/>
    <property type="match status" value="1"/>
</dbReference>
<accession>A0A7T4QXX5</accession>
<feature type="signal peptide" evidence="3">
    <location>
        <begin position="1"/>
        <end position="19"/>
    </location>
</feature>
<dbReference type="RefSeq" id="WP_198568317.1">
    <property type="nucleotide sequence ID" value="NZ_CP066167.1"/>
</dbReference>
<dbReference type="PANTHER" id="PTHR35603">
    <property type="match status" value="1"/>
</dbReference>
<dbReference type="InterPro" id="IPR008816">
    <property type="entry name" value="Gly_zipper_2TM_dom"/>
</dbReference>
<dbReference type="KEGG" id="snan:I6N98_10485"/>
<evidence type="ECO:0000259" key="4">
    <source>
        <dbReference type="Pfam" id="PF05433"/>
    </source>
</evidence>
<organism evidence="5 6">
    <name type="scientific">Spongiibacter nanhainus</name>
    <dbReference type="NCBI Taxonomy" id="2794344"/>
    <lineage>
        <taxon>Bacteria</taxon>
        <taxon>Pseudomonadati</taxon>
        <taxon>Pseudomonadota</taxon>
        <taxon>Gammaproteobacteria</taxon>
        <taxon>Cellvibrionales</taxon>
        <taxon>Spongiibacteraceae</taxon>
        <taxon>Spongiibacter</taxon>
    </lineage>
</organism>
<dbReference type="AlphaFoldDB" id="A0A7T4QXX5"/>
<dbReference type="EMBL" id="CP066167">
    <property type="protein sequence ID" value="QQD16815.1"/>
    <property type="molecule type" value="Genomic_DNA"/>
</dbReference>
<proteinExistence type="predicted"/>
<comment type="subcellular location">
    <subcellularLocation>
        <location evidence="1">Membrane</location>
    </subcellularLocation>
</comment>
<dbReference type="Proteomes" id="UP000596063">
    <property type="component" value="Chromosome"/>
</dbReference>
<feature type="domain" description="Glycine zipper 2TM" evidence="4">
    <location>
        <begin position="67"/>
        <end position="105"/>
    </location>
</feature>
<keyword evidence="3" id="KW-0732">Signal</keyword>
<feature type="chain" id="PRO_5032889747" evidence="3">
    <location>
        <begin position="20"/>
        <end position="170"/>
    </location>
</feature>
<evidence type="ECO:0000256" key="1">
    <source>
        <dbReference type="ARBA" id="ARBA00004370"/>
    </source>
</evidence>
<protein>
    <submittedName>
        <fullName evidence="5">Glycine zipper 2TM domain-containing protein</fullName>
    </submittedName>
</protein>
<dbReference type="Pfam" id="PF05433">
    <property type="entry name" value="Rick_17kDa_Anti"/>
    <property type="match status" value="1"/>
</dbReference>
<keyword evidence="2" id="KW-0472">Membrane</keyword>
<dbReference type="InterPro" id="IPR051407">
    <property type="entry name" value="Bact_OM_lipoprot/Surf_antigen"/>
</dbReference>
<evidence type="ECO:0000256" key="3">
    <source>
        <dbReference type="SAM" id="SignalP"/>
    </source>
</evidence>
<dbReference type="GO" id="GO:0019867">
    <property type="term" value="C:outer membrane"/>
    <property type="evidence" value="ECO:0007669"/>
    <property type="project" value="InterPro"/>
</dbReference>
<keyword evidence="6" id="KW-1185">Reference proteome</keyword>
<evidence type="ECO:0000256" key="2">
    <source>
        <dbReference type="ARBA" id="ARBA00023136"/>
    </source>
</evidence>
<gene>
    <name evidence="5" type="ORF">I6N98_10485</name>
</gene>
<evidence type="ECO:0000313" key="6">
    <source>
        <dbReference type="Proteomes" id="UP000596063"/>
    </source>
</evidence>
<evidence type="ECO:0000313" key="5">
    <source>
        <dbReference type="EMBL" id="QQD16815.1"/>
    </source>
</evidence>
<reference evidence="5 6" key="1">
    <citation type="submission" date="2020-12" db="EMBL/GenBank/DDBJ databases">
        <authorList>
            <person name="Shan Y."/>
        </authorList>
    </citation>
    <scope>NUCLEOTIDE SEQUENCE [LARGE SCALE GENOMIC DNA]</scope>
    <source>
        <strain evidence="6">csc3.9</strain>
    </source>
</reference>
<sequence>MKRYCIAVLLSVTCGAASAEYFDSRTQVAKVTHVEPIYEQISVRIPEQHCWNETVAIERRRSATGPILGAIIGGALGNELGHKKSNKRVGTVVGAALGASLGNDIARQRGHNQRHYETVQRCESRDRFEQRQELIGYDVEYRYHGEIYHTRMPYNPGREMEIEVQVRPLG</sequence>
<name>A0A7T4QXX5_9GAMM</name>